<dbReference type="Pfam" id="PF13304">
    <property type="entry name" value="AAA_21"/>
    <property type="match status" value="1"/>
</dbReference>
<protein>
    <submittedName>
        <fullName evidence="3">Putative ATPase</fullName>
    </submittedName>
</protein>
<dbReference type="OrthoDB" id="9792800at2"/>
<dbReference type="InterPro" id="IPR041454">
    <property type="entry name" value="BsuBI/PstI_N"/>
</dbReference>
<evidence type="ECO:0000313" key="5">
    <source>
        <dbReference type="Proteomes" id="UP000273898"/>
    </source>
</evidence>
<dbReference type="Gene3D" id="1.10.10.1820">
    <property type="entry name" value="BsuBI/PstI restriction endonuclease-like"/>
    <property type="match status" value="1"/>
</dbReference>
<name>A0A497XT54_9SPHI</name>
<evidence type="ECO:0000313" key="4">
    <source>
        <dbReference type="EMBL" id="TFB28167.1"/>
    </source>
</evidence>
<dbReference type="InterPro" id="IPR003959">
    <property type="entry name" value="ATPase_AAA_core"/>
</dbReference>
<feature type="domain" description="BsuBI/PstI restriction endonuclease HTH" evidence="2">
    <location>
        <begin position="7"/>
        <end position="137"/>
    </location>
</feature>
<feature type="domain" description="ATPase AAA-type core" evidence="1">
    <location>
        <begin position="173"/>
        <end position="489"/>
    </location>
</feature>
<dbReference type="InterPro" id="IPR027417">
    <property type="entry name" value="P-loop_NTPase"/>
</dbReference>
<comment type="caution">
    <text evidence="3">The sequence shown here is derived from an EMBL/GenBank/DDBJ whole genome shotgun (WGS) entry which is preliminary data.</text>
</comment>
<dbReference type="AlphaFoldDB" id="A0A497XT54"/>
<evidence type="ECO:0000313" key="3">
    <source>
        <dbReference type="EMBL" id="RLJ72511.1"/>
    </source>
</evidence>
<dbReference type="EMBL" id="RCCK01000014">
    <property type="protein sequence ID" value="RLJ72511.1"/>
    <property type="molecule type" value="Genomic_DNA"/>
</dbReference>
<gene>
    <name evidence="3" type="ORF">BCL90_4132</name>
    <name evidence="4" type="ORF">E3V97_24425</name>
</gene>
<reference evidence="4 6" key="2">
    <citation type="submission" date="2019-03" db="EMBL/GenBank/DDBJ databases">
        <authorList>
            <person name="He R.-H."/>
        </authorList>
    </citation>
    <scope>NUCLEOTIDE SEQUENCE [LARGE SCALE GENOMIC DNA]</scope>
    <source>
        <strain evidence="4 6">DSM 19624</strain>
    </source>
</reference>
<dbReference type="InterPro" id="IPR041962">
    <property type="entry name" value="BsuBI/PstI_N_sf"/>
</dbReference>
<dbReference type="InterPro" id="IPR051396">
    <property type="entry name" value="Bact_Antivir_Def_Nuclease"/>
</dbReference>
<accession>A0A497XT54</accession>
<evidence type="ECO:0000259" key="2">
    <source>
        <dbReference type="Pfam" id="PF17728"/>
    </source>
</evidence>
<evidence type="ECO:0000259" key="1">
    <source>
        <dbReference type="Pfam" id="PF13304"/>
    </source>
</evidence>
<proteinExistence type="predicted"/>
<dbReference type="Pfam" id="PF17728">
    <property type="entry name" value="BsuBI_PstI_RE_N"/>
    <property type="match status" value="1"/>
</dbReference>
<dbReference type="PANTHER" id="PTHR43581:SF3">
    <property type="entry name" value="AAA+ ATPASE DOMAIN-CONTAINING PROTEIN"/>
    <property type="match status" value="1"/>
</dbReference>
<dbReference type="Proteomes" id="UP000273898">
    <property type="component" value="Unassembled WGS sequence"/>
</dbReference>
<organism evidence="3 5">
    <name type="scientific">Pedobacter alluvionis</name>
    <dbReference type="NCBI Taxonomy" id="475253"/>
    <lineage>
        <taxon>Bacteria</taxon>
        <taxon>Pseudomonadati</taxon>
        <taxon>Bacteroidota</taxon>
        <taxon>Sphingobacteriia</taxon>
        <taxon>Sphingobacteriales</taxon>
        <taxon>Sphingobacteriaceae</taxon>
        <taxon>Pedobacter</taxon>
    </lineage>
</organism>
<dbReference type="EMBL" id="SOPX01000007">
    <property type="protein sequence ID" value="TFB28167.1"/>
    <property type="molecule type" value="Genomic_DNA"/>
</dbReference>
<dbReference type="GO" id="GO:0016887">
    <property type="term" value="F:ATP hydrolysis activity"/>
    <property type="evidence" value="ECO:0007669"/>
    <property type="project" value="InterPro"/>
</dbReference>
<dbReference type="RefSeq" id="WP_121286316.1">
    <property type="nucleotide sequence ID" value="NZ_RCCK01000014.1"/>
</dbReference>
<dbReference type="Gene3D" id="3.40.50.300">
    <property type="entry name" value="P-loop containing nucleotide triphosphate hydrolases"/>
    <property type="match status" value="1"/>
</dbReference>
<evidence type="ECO:0000313" key="6">
    <source>
        <dbReference type="Proteomes" id="UP000297429"/>
    </source>
</evidence>
<reference evidence="3 5" key="1">
    <citation type="submission" date="2018-10" db="EMBL/GenBank/DDBJ databases">
        <title>Genomic Encyclopedia of Archaeal and Bacterial Type Strains, Phase II (KMG-II): from individual species to whole genera.</title>
        <authorList>
            <person name="Goeker M."/>
        </authorList>
    </citation>
    <scope>NUCLEOTIDE SEQUENCE [LARGE SCALE GENOMIC DNA]</scope>
    <source>
        <strain evidence="3 5">DSM 19624</strain>
    </source>
</reference>
<sequence>MTDLIKNKISEAQEILKDLGLPPAQQNKISALTFLALANIKPDSHWKDAKITSMTLTKDIMDFVNRYYKAEYASNSRESFRKIAIKPFVHFKLIDLNPDNPTLSQNSALTHYALTKNTFSTILKFGENSWTEAVTIFKMNQYPENEVNGKLLRKVKIKNYKSIPSDEIELGRFNVFIGENGCGKSNILEALAIVSASKSNDLSFDGLYSRGVRIARPDLMLSSFLGKEQSSSIEISVSFDNNGNKEEYESIIEPENPREIYTKWVDKNLRNSLLISEFVHTELEKILAASPELSLKDAISKFQLNAGELEVENAEDLKTILSEYLIYDLNTKSLRGITPVDSRKTPLGLNGEGLDLLIGNFNAYEREVLNKCEKLFKWLESIVTDKEDKNKLQGLKPGRSSSTLYFTDRYMQKKNNTLSAENSNEGVLHVLFYLALFISNKTPQLFAIDNIETALNPKLCQKLITELASLAKTRGKQVLITTHNPAVLDGLNLLDDEQRLFEVYRNSEGNTKTRRIKFKTDLDDKKFKLSEMWMKGSLGAIPEF</sequence>
<dbReference type="PANTHER" id="PTHR43581">
    <property type="entry name" value="ATP/GTP PHOSPHATASE"/>
    <property type="match status" value="1"/>
</dbReference>
<dbReference type="Proteomes" id="UP000297429">
    <property type="component" value="Unassembled WGS sequence"/>
</dbReference>
<dbReference type="GO" id="GO:0005524">
    <property type="term" value="F:ATP binding"/>
    <property type="evidence" value="ECO:0007669"/>
    <property type="project" value="InterPro"/>
</dbReference>
<dbReference type="SUPFAM" id="SSF52540">
    <property type="entry name" value="P-loop containing nucleoside triphosphate hydrolases"/>
    <property type="match status" value="1"/>
</dbReference>
<keyword evidence="6" id="KW-1185">Reference proteome</keyword>